<evidence type="ECO:0000256" key="5">
    <source>
        <dbReference type="ARBA" id="ARBA00022741"/>
    </source>
</evidence>
<dbReference type="SUPFAM" id="SSF52540">
    <property type="entry name" value="P-loop containing nucleoside triphosphate hydrolases"/>
    <property type="match status" value="1"/>
</dbReference>
<feature type="transmembrane region" description="Helical" evidence="11">
    <location>
        <begin position="181"/>
        <end position="201"/>
    </location>
</feature>
<dbReference type="SUPFAM" id="SSF90123">
    <property type="entry name" value="ABC transporter transmembrane region"/>
    <property type="match status" value="1"/>
</dbReference>
<evidence type="ECO:0000256" key="3">
    <source>
        <dbReference type="ARBA" id="ARBA00022475"/>
    </source>
</evidence>
<dbReference type="PROSITE" id="PS50893">
    <property type="entry name" value="ABC_TRANSPORTER_2"/>
    <property type="match status" value="1"/>
</dbReference>
<name>A0A895XUN5_9ACTN</name>
<dbReference type="PANTHER" id="PTHR43394">
    <property type="entry name" value="ATP-DEPENDENT PERMEASE MDL1, MITOCHONDRIAL"/>
    <property type="match status" value="1"/>
</dbReference>
<keyword evidence="5" id="KW-0547">Nucleotide-binding</keyword>
<dbReference type="GO" id="GO:0015421">
    <property type="term" value="F:ABC-type oligopeptide transporter activity"/>
    <property type="evidence" value="ECO:0007669"/>
    <property type="project" value="TreeGrafter"/>
</dbReference>
<evidence type="ECO:0000256" key="4">
    <source>
        <dbReference type="ARBA" id="ARBA00022692"/>
    </source>
</evidence>
<protein>
    <submittedName>
        <fullName evidence="14">ABC transporter ATP-binding protein</fullName>
    </submittedName>
</protein>
<dbReference type="Gene3D" id="3.40.50.300">
    <property type="entry name" value="P-loop containing nucleotide triphosphate hydrolases"/>
    <property type="match status" value="1"/>
</dbReference>
<dbReference type="InterPro" id="IPR017871">
    <property type="entry name" value="ABC_transporter-like_CS"/>
</dbReference>
<dbReference type="SMART" id="SM00382">
    <property type="entry name" value="AAA"/>
    <property type="match status" value="1"/>
</dbReference>
<dbReference type="FunFam" id="3.40.50.300:FF:000299">
    <property type="entry name" value="ABC transporter ATP-binding protein/permease"/>
    <property type="match status" value="1"/>
</dbReference>
<dbReference type="InterPro" id="IPR003439">
    <property type="entry name" value="ABC_transporter-like_ATP-bd"/>
</dbReference>
<keyword evidence="4 11" id="KW-0812">Transmembrane</keyword>
<dbReference type="InterPro" id="IPR011527">
    <property type="entry name" value="ABC1_TM_dom"/>
</dbReference>
<gene>
    <name evidence="14" type="ORF">JQS30_06730</name>
</gene>
<evidence type="ECO:0000256" key="2">
    <source>
        <dbReference type="ARBA" id="ARBA00022448"/>
    </source>
</evidence>
<dbReference type="Pfam" id="PF00005">
    <property type="entry name" value="ABC_tran"/>
    <property type="match status" value="1"/>
</dbReference>
<reference evidence="14" key="1">
    <citation type="submission" date="2021-02" db="EMBL/GenBank/DDBJ databases">
        <title>Natronoglycomyces albus gen. nov., sp. nov, a haloalkaliphilic actinobacterium from a soda solonchak soil.</title>
        <authorList>
            <person name="Sorokin D.Y."/>
            <person name="Khijniak T.V."/>
            <person name="Zakharycheva A.P."/>
            <person name="Boueva O.V."/>
            <person name="Ariskina E.V."/>
            <person name="Hahnke R.L."/>
            <person name="Bunk B."/>
            <person name="Sproer C."/>
            <person name="Schumann P."/>
            <person name="Evtushenko L.I."/>
            <person name="Kublanov I.V."/>
        </authorList>
    </citation>
    <scope>NUCLEOTIDE SEQUENCE</scope>
    <source>
        <strain evidence="14">DSM 106290</strain>
    </source>
</reference>
<evidence type="ECO:0000313" key="15">
    <source>
        <dbReference type="Proteomes" id="UP000662939"/>
    </source>
</evidence>
<evidence type="ECO:0000259" key="12">
    <source>
        <dbReference type="PROSITE" id="PS50893"/>
    </source>
</evidence>
<comment type="subcellular location">
    <subcellularLocation>
        <location evidence="1">Cell membrane</location>
        <topology evidence="1">Multi-pass membrane protein</topology>
    </subcellularLocation>
</comment>
<dbReference type="EMBL" id="CP070496">
    <property type="protein sequence ID" value="QSB06989.1"/>
    <property type="molecule type" value="Genomic_DNA"/>
</dbReference>
<sequence length="619" mass="66742">MGSAGRQAMRSMRQEDSVKGTKLSKGVPRRILNFATGYRRQIALFLAAVVGSSAISVATPVMAGMVVDEITTASGTQNAVVVIASIIAALAVIEAILQLIQRWYSARIGEGMIYDMRRQVFAHVQSMPLAFFTRTQTGALVSRLNNDVMGAQRAFTTTLSGLVSNAIAVLLTLIVMVFQSWVITLLSLILVPIFIIPARYVGRKLATLTKESFDLDASMNSQMTERFNVSGAMLVKLFGRPDHELDEFGQRADRVRAIGVTTAMYARTFIVALTLVAGLAQALAYGLGGSLVFADQLTAGTVVTLALLLTRLYGPLTALSNVRIDVMSALVSFQRVFEVLDLKPLIQDKDEARQLPPGSSAIEFDHVNFTYPSAEEVSLASLEDLARPDNGNGSTPVLHDINFTVGEGELVALVGPSGAGKTTTATLVPRLYDVTGGVIRVGGHDVRDLTQSSLHAAIGMVTQDAHLFHDTIRANLTYGKPDAHDAELWNALDQAHIGPVIRSLPEGLDTVVGERGYRFSGGEKQRLAIARVLLKAPSIVILDEATAHLDSESEAAVQEALDTALADRTSLVIAHRLSTVRRADKIVVLAQGRVVQVGTHAELLERQGLYAELYRTQFS</sequence>
<evidence type="ECO:0000256" key="7">
    <source>
        <dbReference type="ARBA" id="ARBA00022989"/>
    </source>
</evidence>
<dbReference type="KEGG" id="nav:JQS30_06730"/>
<keyword evidence="8 11" id="KW-0472">Membrane</keyword>
<evidence type="ECO:0000256" key="9">
    <source>
        <dbReference type="ARBA" id="ARBA00061644"/>
    </source>
</evidence>
<proteinExistence type="inferred from homology"/>
<keyword evidence="3" id="KW-1003">Cell membrane</keyword>
<feature type="domain" description="ABC transmembrane type-1" evidence="13">
    <location>
        <begin position="43"/>
        <end position="328"/>
    </location>
</feature>
<dbReference type="InterPro" id="IPR039421">
    <property type="entry name" value="Type_1_exporter"/>
</dbReference>
<evidence type="ECO:0000256" key="11">
    <source>
        <dbReference type="SAM" id="Phobius"/>
    </source>
</evidence>
<keyword evidence="6 14" id="KW-0067">ATP-binding</keyword>
<organism evidence="14 15">
    <name type="scientific">Natronoglycomyces albus</name>
    <dbReference type="NCBI Taxonomy" id="2811108"/>
    <lineage>
        <taxon>Bacteria</taxon>
        <taxon>Bacillati</taxon>
        <taxon>Actinomycetota</taxon>
        <taxon>Actinomycetes</taxon>
        <taxon>Glycomycetales</taxon>
        <taxon>Glycomycetaceae</taxon>
        <taxon>Natronoglycomyces</taxon>
    </lineage>
</organism>
<dbReference type="Pfam" id="PF00664">
    <property type="entry name" value="ABC_membrane"/>
    <property type="match status" value="1"/>
</dbReference>
<evidence type="ECO:0000256" key="10">
    <source>
        <dbReference type="SAM" id="MobiDB-lite"/>
    </source>
</evidence>
<evidence type="ECO:0000313" key="14">
    <source>
        <dbReference type="EMBL" id="QSB06989.1"/>
    </source>
</evidence>
<dbReference type="PROSITE" id="PS00211">
    <property type="entry name" value="ABC_TRANSPORTER_1"/>
    <property type="match status" value="1"/>
</dbReference>
<dbReference type="InterPro" id="IPR027417">
    <property type="entry name" value="P-loop_NTPase"/>
</dbReference>
<feature type="transmembrane region" description="Helical" evidence="11">
    <location>
        <begin position="154"/>
        <end position="175"/>
    </location>
</feature>
<evidence type="ECO:0000256" key="8">
    <source>
        <dbReference type="ARBA" id="ARBA00023136"/>
    </source>
</evidence>
<evidence type="ECO:0000256" key="6">
    <source>
        <dbReference type="ARBA" id="ARBA00022840"/>
    </source>
</evidence>
<dbReference type="Proteomes" id="UP000662939">
    <property type="component" value="Chromosome"/>
</dbReference>
<comment type="similarity">
    <text evidence="9">Belongs to the ABC transporter superfamily. Lipid exporter (TC 3.A.1.106) family.</text>
</comment>
<dbReference type="GO" id="GO:0005524">
    <property type="term" value="F:ATP binding"/>
    <property type="evidence" value="ECO:0007669"/>
    <property type="project" value="UniProtKB-KW"/>
</dbReference>
<feature type="transmembrane region" description="Helical" evidence="11">
    <location>
        <begin position="264"/>
        <end position="285"/>
    </location>
</feature>
<feature type="transmembrane region" description="Helical" evidence="11">
    <location>
        <begin position="79"/>
        <end position="100"/>
    </location>
</feature>
<dbReference type="PROSITE" id="PS50929">
    <property type="entry name" value="ABC_TM1F"/>
    <property type="match status" value="1"/>
</dbReference>
<dbReference type="PANTHER" id="PTHR43394:SF1">
    <property type="entry name" value="ATP-BINDING CASSETTE SUB-FAMILY B MEMBER 10, MITOCHONDRIAL"/>
    <property type="match status" value="1"/>
</dbReference>
<accession>A0A895XUN5</accession>
<dbReference type="AlphaFoldDB" id="A0A895XUN5"/>
<dbReference type="GO" id="GO:0016887">
    <property type="term" value="F:ATP hydrolysis activity"/>
    <property type="evidence" value="ECO:0007669"/>
    <property type="project" value="InterPro"/>
</dbReference>
<keyword evidence="7 11" id="KW-1133">Transmembrane helix</keyword>
<feature type="domain" description="ABC transporter" evidence="12">
    <location>
        <begin position="380"/>
        <end position="616"/>
    </location>
</feature>
<dbReference type="RefSeq" id="WP_213172991.1">
    <property type="nucleotide sequence ID" value="NZ_CP070496.1"/>
</dbReference>
<dbReference type="Gene3D" id="1.20.1560.10">
    <property type="entry name" value="ABC transporter type 1, transmembrane domain"/>
    <property type="match status" value="1"/>
</dbReference>
<dbReference type="InterPro" id="IPR003593">
    <property type="entry name" value="AAA+_ATPase"/>
</dbReference>
<evidence type="ECO:0000259" key="13">
    <source>
        <dbReference type="PROSITE" id="PS50929"/>
    </source>
</evidence>
<dbReference type="CDD" id="cd18550">
    <property type="entry name" value="ABC_6TM_exporter_like"/>
    <property type="match status" value="1"/>
</dbReference>
<evidence type="ECO:0000256" key="1">
    <source>
        <dbReference type="ARBA" id="ARBA00004651"/>
    </source>
</evidence>
<feature type="region of interest" description="Disordered" evidence="10">
    <location>
        <begin position="1"/>
        <end position="22"/>
    </location>
</feature>
<keyword evidence="15" id="KW-1185">Reference proteome</keyword>
<keyword evidence="2" id="KW-0813">Transport</keyword>
<dbReference type="InterPro" id="IPR036640">
    <property type="entry name" value="ABC1_TM_sf"/>
</dbReference>
<feature type="transmembrane region" description="Helical" evidence="11">
    <location>
        <begin position="42"/>
        <end position="67"/>
    </location>
</feature>
<dbReference type="GO" id="GO:0005886">
    <property type="term" value="C:plasma membrane"/>
    <property type="evidence" value="ECO:0007669"/>
    <property type="project" value="UniProtKB-SubCell"/>
</dbReference>